<accession>Q9F1F0</accession>
<proteinExistence type="predicted"/>
<sequence>MLEFAGNVYSSCMRSPLFLSVNLLKIIKKSGSKSSLYLMIRSCRII</sequence>
<organism evidence="1">
    <name type="scientific">Enterococcus faecalis</name>
    <name type="common">Streptococcus faecalis</name>
    <dbReference type="NCBI Taxonomy" id="1351"/>
    <lineage>
        <taxon>Bacteria</taxon>
        <taxon>Bacillati</taxon>
        <taxon>Bacillota</taxon>
        <taxon>Bacilli</taxon>
        <taxon>Lactobacillales</taxon>
        <taxon>Enterococcaceae</taxon>
        <taxon>Enterococcus</taxon>
    </lineage>
</organism>
<dbReference type="EMBL" id="AE002565">
    <property type="protein sequence ID" value="AAG40461.1"/>
    <property type="molecule type" value="Genomic_DNA"/>
</dbReference>
<protein>
    <submittedName>
        <fullName evidence="1">Uncharacterized protein</fullName>
    </submittedName>
</protein>
<geneLocation type="plasmid" evidence="1">
    <name>pAM373</name>
</geneLocation>
<evidence type="ECO:0000313" key="1">
    <source>
        <dbReference type="EMBL" id="AAG40461.1"/>
    </source>
</evidence>
<keyword evidence="1" id="KW-0614">Plasmid</keyword>
<gene>
    <name evidence="1" type="primary">EP0047</name>
</gene>
<dbReference type="AlphaFoldDB" id="Q9F1F0"/>
<name>Q9F1F0_ENTFL</name>
<reference evidence="1" key="1">
    <citation type="journal article" date="2000" name="Mol. Microbiol.">
        <title>Enterococcus faecalis conjugative plasmid pAM373: complete nucleotide sequence and genetic analyses of sex pheromone response.</title>
        <authorList>
            <person name="De Boever E.H."/>
            <person name="Clewell D.B."/>
            <person name="Fraser C.M."/>
        </authorList>
    </citation>
    <scope>NUCLEOTIDE SEQUENCE [LARGE SCALE GENOMIC DNA]</scope>
    <source>
        <plasmid evidence="1">pAM373</plasmid>
    </source>
</reference>